<dbReference type="EMBL" id="CAESAO010000013">
    <property type="protein sequence ID" value="CAB4337344.1"/>
    <property type="molecule type" value="Genomic_DNA"/>
</dbReference>
<dbReference type="InterPro" id="IPR005863">
    <property type="entry name" value="UDP-N-AcMur_synth"/>
</dbReference>
<gene>
    <name evidence="13" type="ORF">UFOPK3522_00289</name>
</gene>
<dbReference type="SUPFAM" id="SSF63418">
    <property type="entry name" value="MurE/MurF N-terminal domain"/>
    <property type="match status" value="1"/>
</dbReference>
<dbReference type="InterPro" id="IPR013221">
    <property type="entry name" value="Mur_ligase_cen"/>
</dbReference>
<keyword evidence="9" id="KW-0961">Cell wall biogenesis/degradation</keyword>
<organism evidence="13">
    <name type="scientific">freshwater metagenome</name>
    <dbReference type="NCBI Taxonomy" id="449393"/>
    <lineage>
        <taxon>unclassified sequences</taxon>
        <taxon>metagenomes</taxon>
        <taxon>ecological metagenomes</taxon>
    </lineage>
</organism>
<dbReference type="GO" id="GO:0071555">
    <property type="term" value="P:cell wall organization"/>
    <property type="evidence" value="ECO:0007669"/>
    <property type="project" value="UniProtKB-KW"/>
</dbReference>
<keyword evidence="5" id="KW-0067">ATP-binding</keyword>
<dbReference type="Gene3D" id="3.90.190.20">
    <property type="entry name" value="Mur ligase, C-terminal domain"/>
    <property type="match status" value="1"/>
</dbReference>
<feature type="domain" description="Mur ligase central" evidence="12">
    <location>
        <begin position="115"/>
        <end position="252"/>
    </location>
</feature>
<dbReference type="InterPro" id="IPR036615">
    <property type="entry name" value="Mur_ligase_C_dom_sf"/>
</dbReference>
<sequence length="442" mass="45260">MNGRWDAAKVAESVGGTLVSGSPTIAGPSSVIIDSRLAAPGALFVGLVGSNEDGGEFASAALQAGAWGAIVDNERGAGMAGDAAGVVIAVDDPLRALADLAQAWRKELGSAVIAVTGSTGKTSTKDIIAGMLAPSRRVVATFENLNTEIGLPLTILGAPLGTEVLVLEMAMRGEGQIAELTRIAQPDVGVIVNVGPVHLELLGSVEAVARAKAELIAGLGPDAVAVVPADDPLLQPHLRDEIRTVHFGPGGELEALPHELELPFASAHMRSNALAALAAVRALGVEPSGRIEVELSKLRGQRLLLEDNVVVINDCYNANPMSMRAALNDLAESASGRSVAVLGDMRELGPDQRRFHAELGAHAKEVGIDVLVTVGEMARDAGPPFGGEDLYSLEDAQHAASQIASIVEPGDTVLVKGSRGVGLEVVAEALCEVLPPAAGGAD</sequence>
<feature type="domain" description="Mur ligase C-terminal" evidence="11">
    <location>
        <begin position="306"/>
        <end position="419"/>
    </location>
</feature>
<dbReference type="AlphaFoldDB" id="A0A6J5Z4F5"/>
<dbReference type="HAMAP" id="MF_02019">
    <property type="entry name" value="MurF"/>
    <property type="match status" value="1"/>
</dbReference>
<reference evidence="13" key="1">
    <citation type="submission" date="2020-05" db="EMBL/GenBank/DDBJ databases">
        <authorList>
            <person name="Chiriac C."/>
            <person name="Salcher M."/>
            <person name="Ghai R."/>
            <person name="Kavagutti S V."/>
        </authorList>
    </citation>
    <scope>NUCLEOTIDE SEQUENCE</scope>
</reference>
<evidence type="ECO:0000313" key="13">
    <source>
        <dbReference type="EMBL" id="CAB4337344.1"/>
    </source>
</evidence>
<dbReference type="InterPro" id="IPR004101">
    <property type="entry name" value="Mur_ligase_C"/>
</dbReference>
<accession>A0A6J5Z4F5</accession>
<evidence type="ECO:0000256" key="10">
    <source>
        <dbReference type="ARBA" id="ARBA00031461"/>
    </source>
</evidence>
<dbReference type="InterPro" id="IPR035911">
    <property type="entry name" value="MurE/MurF_N"/>
</dbReference>
<keyword evidence="7" id="KW-0573">Peptidoglycan synthesis</keyword>
<dbReference type="Pfam" id="PF08245">
    <property type="entry name" value="Mur_ligase_M"/>
    <property type="match status" value="1"/>
</dbReference>
<dbReference type="PANTHER" id="PTHR43024">
    <property type="entry name" value="UDP-N-ACETYLMURAMOYL-TRIPEPTIDE--D-ALANYL-D-ALANINE LIGASE"/>
    <property type="match status" value="1"/>
</dbReference>
<keyword evidence="3" id="KW-0132">Cell division</keyword>
<keyword evidence="6" id="KW-0133">Cell shape</keyword>
<evidence type="ECO:0000256" key="1">
    <source>
        <dbReference type="ARBA" id="ARBA00022490"/>
    </source>
</evidence>
<evidence type="ECO:0000256" key="5">
    <source>
        <dbReference type="ARBA" id="ARBA00022840"/>
    </source>
</evidence>
<evidence type="ECO:0000259" key="11">
    <source>
        <dbReference type="Pfam" id="PF02875"/>
    </source>
</evidence>
<dbReference type="SUPFAM" id="SSF53623">
    <property type="entry name" value="MurD-like peptide ligases, catalytic domain"/>
    <property type="match status" value="1"/>
</dbReference>
<evidence type="ECO:0000256" key="8">
    <source>
        <dbReference type="ARBA" id="ARBA00023306"/>
    </source>
</evidence>
<dbReference type="SUPFAM" id="SSF53244">
    <property type="entry name" value="MurD-like peptide ligases, peptide-binding domain"/>
    <property type="match status" value="1"/>
</dbReference>
<keyword evidence="1" id="KW-0963">Cytoplasm</keyword>
<evidence type="ECO:0000256" key="6">
    <source>
        <dbReference type="ARBA" id="ARBA00022960"/>
    </source>
</evidence>
<dbReference type="Pfam" id="PF02875">
    <property type="entry name" value="Mur_ligase_C"/>
    <property type="match status" value="1"/>
</dbReference>
<dbReference type="InterPro" id="IPR036565">
    <property type="entry name" value="Mur-like_cat_sf"/>
</dbReference>
<name>A0A6J5Z4F5_9ZZZZ</name>
<evidence type="ECO:0000259" key="12">
    <source>
        <dbReference type="Pfam" id="PF08245"/>
    </source>
</evidence>
<dbReference type="GO" id="GO:0008360">
    <property type="term" value="P:regulation of cell shape"/>
    <property type="evidence" value="ECO:0007669"/>
    <property type="project" value="UniProtKB-KW"/>
</dbReference>
<evidence type="ECO:0000256" key="3">
    <source>
        <dbReference type="ARBA" id="ARBA00022618"/>
    </source>
</evidence>
<evidence type="ECO:0000256" key="9">
    <source>
        <dbReference type="ARBA" id="ARBA00023316"/>
    </source>
</evidence>
<keyword evidence="8" id="KW-0131">Cell cycle</keyword>
<evidence type="ECO:0000256" key="7">
    <source>
        <dbReference type="ARBA" id="ARBA00022984"/>
    </source>
</evidence>
<dbReference type="GO" id="GO:0009252">
    <property type="term" value="P:peptidoglycan biosynthetic process"/>
    <property type="evidence" value="ECO:0007669"/>
    <property type="project" value="UniProtKB-KW"/>
</dbReference>
<dbReference type="Gene3D" id="3.40.1390.10">
    <property type="entry name" value="MurE/MurF, N-terminal domain"/>
    <property type="match status" value="1"/>
</dbReference>
<keyword evidence="2" id="KW-0436">Ligase</keyword>
<dbReference type="GO" id="GO:0051301">
    <property type="term" value="P:cell division"/>
    <property type="evidence" value="ECO:0007669"/>
    <property type="project" value="UniProtKB-KW"/>
</dbReference>
<dbReference type="InterPro" id="IPR051046">
    <property type="entry name" value="MurCDEF_CellWall_CoF430Synth"/>
</dbReference>
<dbReference type="GO" id="GO:0005524">
    <property type="term" value="F:ATP binding"/>
    <property type="evidence" value="ECO:0007669"/>
    <property type="project" value="UniProtKB-KW"/>
</dbReference>
<evidence type="ECO:0000256" key="4">
    <source>
        <dbReference type="ARBA" id="ARBA00022741"/>
    </source>
</evidence>
<protein>
    <recommendedName>
        <fullName evidence="10">UDP-MurNAc-pentapeptide synthetase</fullName>
    </recommendedName>
</protein>
<keyword evidence="4" id="KW-0547">Nucleotide-binding</keyword>
<dbReference type="PANTHER" id="PTHR43024:SF1">
    <property type="entry name" value="UDP-N-ACETYLMURAMOYL-TRIPEPTIDE--D-ALANYL-D-ALANINE LIGASE"/>
    <property type="match status" value="1"/>
</dbReference>
<proteinExistence type="inferred from homology"/>
<dbReference type="GO" id="GO:0047480">
    <property type="term" value="F:UDP-N-acetylmuramoyl-tripeptide-D-alanyl-D-alanine ligase activity"/>
    <property type="evidence" value="ECO:0007669"/>
    <property type="project" value="InterPro"/>
</dbReference>
<dbReference type="Gene3D" id="3.40.1190.10">
    <property type="entry name" value="Mur-like, catalytic domain"/>
    <property type="match status" value="1"/>
</dbReference>
<evidence type="ECO:0000256" key="2">
    <source>
        <dbReference type="ARBA" id="ARBA00022598"/>
    </source>
</evidence>